<evidence type="ECO:0000313" key="2">
    <source>
        <dbReference type="EMBL" id="SDM26490.1"/>
    </source>
</evidence>
<keyword evidence="3" id="KW-1185">Reference proteome</keyword>
<feature type="chain" id="PRO_5047074801" evidence="1">
    <location>
        <begin position="20"/>
        <end position="226"/>
    </location>
</feature>
<feature type="signal peptide" evidence="1">
    <location>
        <begin position="1"/>
        <end position="19"/>
    </location>
</feature>
<organism evidence="2 3">
    <name type="scientific">Chryseobacterium taihuense</name>
    <dbReference type="NCBI Taxonomy" id="1141221"/>
    <lineage>
        <taxon>Bacteria</taxon>
        <taxon>Pseudomonadati</taxon>
        <taxon>Bacteroidota</taxon>
        <taxon>Flavobacteriia</taxon>
        <taxon>Flavobacteriales</taxon>
        <taxon>Weeksellaceae</taxon>
        <taxon>Chryseobacterium group</taxon>
        <taxon>Chryseobacterium</taxon>
    </lineage>
</organism>
<evidence type="ECO:0000313" key="3">
    <source>
        <dbReference type="Proteomes" id="UP000199242"/>
    </source>
</evidence>
<gene>
    <name evidence="2" type="ORF">SAMN05216273_11922</name>
</gene>
<reference evidence="2 3" key="1">
    <citation type="submission" date="2016-10" db="EMBL/GenBank/DDBJ databases">
        <authorList>
            <person name="Varghese N."/>
            <person name="Submissions S."/>
        </authorList>
    </citation>
    <scope>NUCLEOTIDE SEQUENCE [LARGE SCALE GENOMIC DNA]</scope>
    <source>
        <strain evidence="2 3">CGMCC 1.10941</strain>
    </source>
</reference>
<dbReference type="Proteomes" id="UP000199242">
    <property type="component" value="Unassembled WGS sequence"/>
</dbReference>
<comment type="caution">
    <text evidence="2">The sequence shown here is derived from an EMBL/GenBank/DDBJ whole genome shotgun (WGS) entry which is preliminary data.</text>
</comment>
<dbReference type="RefSeq" id="WP_089745270.1">
    <property type="nucleotide sequence ID" value="NZ_FNHD01000019.1"/>
</dbReference>
<keyword evidence="1" id="KW-0732">Signal</keyword>
<evidence type="ECO:0000256" key="1">
    <source>
        <dbReference type="SAM" id="SignalP"/>
    </source>
</evidence>
<protein>
    <submittedName>
        <fullName evidence="2">Uncharacterized protein</fullName>
    </submittedName>
</protein>
<proteinExistence type="predicted"/>
<dbReference type="EMBL" id="FNHD01000019">
    <property type="protein sequence ID" value="SDM26490.1"/>
    <property type="molecule type" value="Genomic_DNA"/>
</dbReference>
<accession>A0ABY0R1H8</accession>
<name>A0ABY0R1H8_9FLAO</name>
<sequence>MKKIIIPIFCAALMSSALSANSTETDITVVKTKYQLTPQQIIDKYIEAVGGKSKLESVKSSISEDVISTQGVEISSVTKKMGNKFKSVQTIMGREIVSVFDGEKGYSNQTGQRMDFTSDRILELKKGRTIDALGFEASKYTAAAESSEGKDYNVLISNGTKLYFDSFTGLLYKTVNAQSSAVIKSYINVDGIKFPEVIEAEGGGQKIVIKTNKVTLNSGVSDADFK</sequence>